<feature type="transmembrane region" description="Helical" evidence="2">
    <location>
        <begin position="179"/>
        <end position="201"/>
    </location>
</feature>
<proteinExistence type="predicted"/>
<accession>A0A9D2CBU2</accession>
<dbReference type="Pfam" id="PF04087">
    <property type="entry name" value="DUF389"/>
    <property type="match status" value="1"/>
</dbReference>
<dbReference type="EMBL" id="DXDA01000021">
    <property type="protein sequence ID" value="HIY68269.1"/>
    <property type="molecule type" value="Genomic_DNA"/>
</dbReference>
<organism evidence="3 4">
    <name type="scientific">Candidatus Alistipes intestinigallinarum</name>
    <dbReference type="NCBI Taxonomy" id="2838440"/>
    <lineage>
        <taxon>Bacteria</taxon>
        <taxon>Pseudomonadati</taxon>
        <taxon>Bacteroidota</taxon>
        <taxon>Bacteroidia</taxon>
        <taxon>Bacteroidales</taxon>
        <taxon>Rikenellaceae</taxon>
        <taxon>Alistipes</taxon>
    </lineage>
</organism>
<keyword evidence="2" id="KW-0812">Transmembrane</keyword>
<evidence type="ECO:0000313" key="4">
    <source>
        <dbReference type="Proteomes" id="UP000886844"/>
    </source>
</evidence>
<feature type="transmembrane region" description="Helical" evidence="2">
    <location>
        <begin position="117"/>
        <end position="135"/>
    </location>
</feature>
<feature type="transmembrane region" description="Helical" evidence="2">
    <location>
        <begin position="207"/>
        <end position="230"/>
    </location>
</feature>
<protein>
    <submittedName>
        <fullName evidence="3">TIGR00341 family protein</fullName>
    </submittedName>
</protein>
<dbReference type="NCBIfam" id="TIGR00341">
    <property type="entry name" value="TIGR00341 family protein"/>
    <property type="match status" value="1"/>
</dbReference>
<feature type="coiled-coil region" evidence="1">
    <location>
        <begin position="360"/>
        <end position="387"/>
    </location>
</feature>
<dbReference type="PANTHER" id="PTHR20992">
    <property type="entry name" value="AT15442P-RELATED"/>
    <property type="match status" value="1"/>
</dbReference>
<comment type="caution">
    <text evidence="3">The sequence shown here is derived from an EMBL/GenBank/DDBJ whole genome shotgun (WGS) entry which is preliminary data.</text>
</comment>
<dbReference type="InterPro" id="IPR005240">
    <property type="entry name" value="DUF389"/>
</dbReference>
<evidence type="ECO:0000313" key="3">
    <source>
        <dbReference type="EMBL" id="HIY68269.1"/>
    </source>
</evidence>
<dbReference type="AlphaFoldDB" id="A0A9D2CBU2"/>
<keyword evidence="2" id="KW-0472">Membrane</keyword>
<reference evidence="3" key="1">
    <citation type="journal article" date="2021" name="PeerJ">
        <title>Extensive microbial diversity within the chicken gut microbiome revealed by metagenomics and culture.</title>
        <authorList>
            <person name="Gilroy R."/>
            <person name="Ravi A."/>
            <person name="Getino M."/>
            <person name="Pursley I."/>
            <person name="Horton D.L."/>
            <person name="Alikhan N.F."/>
            <person name="Baker D."/>
            <person name="Gharbi K."/>
            <person name="Hall N."/>
            <person name="Watson M."/>
            <person name="Adriaenssens E.M."/>
            <person name="Foster-Nyarko E."/>
            <person name="Jarju S."/>
            <person name="Secka A."/>
            <person name="Antonio M."/>
            <person name="Oren A."/>
            <person name="Chaudhuri R.R."/>
            <person name="La Ragione R."/>
            <person name="Hildebrand F."/>
            <person name="Pallen M.J."/>
        </authorList>
    </citation>
    <scope>NUCLEOTIDE SEQUENCE</scope>
    <source>
        <strain evidence="3">5134</strain>
    </source>
</reference>
<evidence type="ECO:0000256" key="1">
    <source>
        <dbReference type="SAM" id="Coils"/>
    </source>
</evidence>
<feature type="transmembrane region" description="Helical" evidence="2">
    <location>
        <begin position="147"/>
        <end position="167"/>
    </location>
</feature>
<dbReference type="PANTHER" id="PTHR20992:SF9">
    <property type="entry name" value="AT15442P-RELATED"/>
    <property type="match status" value="1"/>
</dbReference>
<name>A0A9D2CBU2_9BACT</name>
<keyword evidence="2" id="KW-1133">Transmembrane helix</keyword>
<sequence length="464" mass="51717">MKRKNNGTQDSTSQPPRSFGAWLGELREFMKGRFSLDDDKAQRDEVVANISKGVEFRGVNLWVLIFATMVASLGLNVNSAAVIIGAMLISPIMGPIMGVGLSLGINDFELLKKSLRNLALMFIVAIITSTVYFFISPLSSNSSELLARTVPTTYDVLIALFGGLAGMVAQTRQDRTSTVIPGVAIATALIPPLCTAGFGLATGQIRFFLGAFYLFFINSVFIALATYLVVRFLGYEKKVFIDKSRERNVKRLMMVITLVTFIPSVVIGFHMVRVSVFEAVADKYVAQVFNFPHTRVIECNKHYARGQKFSRIELLLVGEPLGEEVIENARAQLDGFGLERTELIVRQANTEDRIDVASLQQSYQELLTEKNRRIEEMSSQLKRYRVTDVEVNDVSREMGALMENVEAVSLTKGITFDVSGTPRDTTLICVVTRKDPTQPVDSETLKNWLRIRTKVTNVKLFVEP</sequence>
<feature type="transmembrane region" description="Helical" evidence="2">
    <location>
        <begin position="251"/>
        <end position="272"/>
    </location>
</feature>
<evidence type="ECO:0000256" key="2">
    <source>
        <dbReference type="SAM" id="Phobius"/>
    </source>
</evidence>
<reference evidence="3" key="2">
    <citation type="submission" date="2021-04" db="EMBL/GenBank/DDBJ databases">
        <authorList>
            <person name="Gilroy R."/>
        </authorList>
    </citation>
    <scope>NUCLEOTIDE SEQUENCE</scope>
    <source>
        <strain evidence="3">5134</strain>
    </source>
</reference>
<feature type="transmembrane region" description="Helical" evidence="2">
    <location>
        <begin position="59"/>
        <end position="77"/>
    </location>
</feature>
<dbReference type="Proteomes" id="UP000886844">
    <property type="component" value="Unassembled WGS sequence"/>
</dbReference>
<gene>
    <name evidence="3" type="ORF">H9828_02485</name>
</gene>
<feature type="transmembrane region" description="Helical" evidence="2">
    <location>
        <begin position="83"/>
        <end position="105"/>
    </location>
</feature>
<keyword evidence="1" id="KW-0175">Coiled coil</keyword>